<dbReference type="RefSeq" id="WP_010687300.1">
    <property type="nucleotide sequence ID" value="NZ_CP043538.1"/>
</dbReference>
<feature type="region of interest" description="Disordered" evidence="1">
    <location>
        <begin position="23"/>
        <end position="88"/>
    </location>
</feature>
<accession>A0A6B9FNM2</accession>
<feature type="compositionally biased region" description="Low complexity" evidence="1">
    <location>
        <begin position="35"/>
        <end position="45"/>
    </location>
</feature>
<evidence type="ECO:0000313" key="4">
    <source>
        <dbReference type="Proteomes" id="UP000012488"/>
    </source>
</evidence>
<name>A0A6B9FNM2_9HYPH</name>
<evidence type="ECO:0000313" key="3">
    <source>
        <dbReference type="EMBL" id="QGY04203.1"/>
    </source>
</evidence>
<reference evidence="3 4" key="2">
    <citation type="journal article" date="2013" name="Genome Announc.">
        <title>Draft Genome Sequence of Methylobacterium mesophilicum Strain SR1.6/6, Isolated from Citrus sinensis.</title>
        <authorList>
            <person name="Marinho Almeida D."/>
            <person name="Dini-Andreote F."/>
            <person name="Camargo Neves A.A."/>
            <person name="Juca Ramos R.T."/>
            <person name="Andreote F.D."/>
            <person name="Carneiro A.R."/>
            <person name="Oliveira de Souza Lima A."/>
            <person name="Caracciolo Gomes de Sa P.H."/>
            <person name="Ribeiro Barbosa M.S."/>
            <person name="Araujo W.L."/>
            <person name="Silva A."/>
        </authorList>
    </citation>
    <scope>NUCLEOTIDE SEQUENCE [LARGE SCALE GENOMIC DNA]</scope>
    <source>
        <strain evidence="3 4">SR1.6/6</strain>
    </source>
</reference>
<sequence>MTRPLPTLGLALLLPILAAGAALAQSQTGTGGGPASTATAPNTSSVGRVMPPSRGAGDATPDDRRDRTPREAENDKIMRGICVGCSPK</sequence>
<dbReference type="KEGG" id="mmes:MMSR116_21575"/>
<keyword evidence="2" id="KW-0732">Signal</keyword>
<dbReference type="EMBL" id="CP043538">
    <property type="protein sequence ID" value="QGY04203.1"/>
    <property type="molecule type" value="Genomic_DNA"/>
</dbReference>
<dbReference type="Proteomes" id="UP000012488">
    <property type="component" value="Chromosome"/>
</dbReference>
<feature type="compositionally biased region" description="Basic and acidic residues" evidence="1">
    <location>
        <begin position="61"/>
        <end position="78"/>
    </location>
</feature>
<reference evidence="3 4" key="1">
    <citation type="journal article" date="2012" name="Genet. Mol. Biol.">
        <title>Analysis of 16S rRNA and mxaF genes revealing insights into Methylobacterium niche-specific plant association.</title>
        <authorList>
            <person name="Dourado M.N."/>
            <person name="Andreote F.D."/>
            <person name="Dini-Andreote F."/>
            <person name="Conti R."/>
            <person name="Araujo J.M."/>
            <person name="Araujo W.L."/>
        </authorList>
    </citation>
    <scope>NUCLEOTIDE SEQUENCE [LARGE SCALE GENOMIC DNA]</scope>
    <source>
        <strain evidence="3 4">SR1.6/6</strain>
    </source>
</reference>
<evidence type="ECO:0000256" key="2">
    <source>
        <dbReference type="SAM" id="SignalP"/>
    </source>
</evidence>
<dbReference type="AlphaFoldDB" id="A0A6B9FNM2"/>
<protein>
    <submittedName>
        <fullName evidence="3">Uncharacterized protein</fullName>
    </submittedName>
</protein>
<feature type="chain" id="PRO_5025514632" evidence="2">
    <location>
        <begin position="25"/>
        <end position="88"/>
    </location>
</feature>
<organism evidence="3 4">
    <name type="scientific">Methylobacterium mesophilicum SR1.6/6</name>
    <dbReference type="NCBI Taxonomy" id="908290"/>
    <lineage>
        <taxon>Bacteria</taxon>
        <taxon>Pseudomonadati</taxon>
        <taxon>Pseudomonadota</taxon>
        <taxon>Alphaproteobacteria</taxon>
        <taxon>Hyphomicrobiales</taxon>
        <taxon>Methylobacteriaceae</taxon>
        <taxon>Methylobacterium</taxon>
    </lineage>
</organism>
<gene>
    <name evidence="3" type="ORF">MMSR116_21575</name>
</gene>
<feature type="signal peptide" evidence="2">
    <location>
        <begin position="1"/>
        <end position="24"/>
    </location>
</feature>
<proteinExistence type="predicted"/>
<evidence type="ECO:0000256" key="1">
    <source>
        <dbReference type="SAM" id="MobiDB-lite"/>
    </source>
</evidence>